<sequence>MATPAQEDVIERLLSITAWVKQEAALRAAVTSRRGSFSSLGGQERRPLFKHEDELRQWIKDLRRDDFPVKSSHVVQFLIKEYSAWAIAYLAGLLSLEELLKEQIRFTTTIATSVSRTCPQGSIYNAEETAVYFDDSPGLIIADKGTGKSSKWYVSDLEHNPSVPVAALLSREYARARAALIDRARAMVDPQRGCPELSCDTVSFQVVDGAGNAVSMVNSNYEGFGTGFVPRGCGFSLQNRGSNFRLDDAAHPNALAPGKRPYHTIIPAISTHADSQALHATFSVMGAFMQPQGHVQVLCNLLYHQLNAQEAIDAPRVCVDAKRDGESHVLLEDGVPAAVGHALAAQFGHRVETRAGVGPRSVFGRGQVILRDPETGVLCAGSDGRADGCAMGW</sequence>
<organism evidence="1 2">
    <name type="scientific">Pythium insidiosum</name>
    <name type="common">Pythiosis disease agent</name>
    <dbReference type="NCBI Taxonomy" id="114742"/>
    <lineage>
        <taxon>Eukaryota</taxon>
        <taxon>Sar</taxon>
        <taxon>Stramenopiles</taxon>
        <taxon>Oomycota</taxon>
        <taxon>Peronosporomycetes</taxon>
        <taxon>Pythiales</taxon>
        <taxon>Pythiaceae</taxon>
        <taxon>Pythium</taxon>
    </lineage>
</organism>
<comment type="caution">
    <text evidence="1">The sequence shown here is derived from an EMBL/GenBank/DDBJ whole genome shotgun (WGS) entry which is preliminary data.</text>
</comment>
<dbReference type="EMBL" id="JAKCXM010000014">
    <property type="protein sequence ID" value="KAJ0408135.1"/>
    <property type="molecule type" value="Genomic_DNA"/>
</dbReference>
<name>A0AAD5LP21_PYTIN</name>
<dbReference type="AlphaFoldDB" id="A0AAD5LP21"/>
<dbReference type="Pfam" id="PF01019">
    <property type="entry name" value="G_glu_transpept"/>
    <property type="match status" value="1"/>
</dbReference>
<accession>A0AAD5LP21</accession>
<evidence type="ECO:0000313" key="1">
    <source>
        <dbReference type="EMBL" id="KAJ0408135.1"/>
    </source>
</evidence>
<keyword evidence="2" id="KW-1185">Reference proteome</keyword>
<gene>
    <name evidence="1" type="ORF">P43SY_002105</name>
</gene>
<dbReference type="PANTHER" id="PTHR43881">
    <property type="entry name" value="GAMMA-GLUTAMYLTRANSPEPTIDASE (AFU_ORTHOLOGUE AFUA_4G13580)"/>
    <property type="match status" value="1"/>
</dbReference>
<protein>
    <recommendedName>
        <fullName evidence="3">Gamma-glutamyltranspeptidase</fullName>
    </recommendedName>
</protein>
<dbReference type="Proteomes" id="UP001209570">
    <property type="component" value="Unassembled WGS sequence"/>
</dbReference>
<dbReference type="InterPro" id="IPR029055">
    <property type="entry name" value="Ntn_hydrolases_N"/>
</dbReference>
<dbReference type="SUPFAM" id="SSF56235">
    <property type="entry name" value="N-terminal nucleophile aminohydrolases (Ntn hydrolases)"/>
    <property type="match status" value="1"/>
</dbReference>
<reference evidence="1" key="1">
    <citation type="submission" date="2021-12" db="EMBL/GenBank/DDBJ databases">
        <title>Prjna785345.</title>
        <authorList>
            <person name="Rujirawat T."/>
            <person name="Krajaejun T."/>
        </authorList>
    </citation>
    <scope>NUCLEOTIDE SEQUENCE</scope>
    <source>
        <strain evidence="1">Pi057C3</strain>
    </source>
</reference>
<evidence type="ECO:0008006" key="3">
    <source>
        <dbReference type="Google" id="ProtNLM"/>
    </source>
</evidence>
<proteinExistence type="predicted"/>
<evidence type="ECO:0000313" key="2">
    <source>
        <dbReference type="Proteomes" id="UP001209570"/>
    </source>
</evidence>
<dbReference type="InterPro" id="IPR052896">
    <property type="entry name" value="GGT-like_enzyme"/>
</dbReference>
<dbReference type="InterPro" id="IPR043137">
    <property type="entry name" value="GGT_ssub_C"/>
</dbReference>
<dbReference type="Gene3D" id="3.60.20.40">
    <property type="match status" value="1"/>
</dbReference>
<dbReference type="PANTHER" id="PTHR43881:SF1">
    <property type="entry name" value="GAMMA-GLUTAMYLTRANSPEPTIDASE (AFU_ORTHOLOGUE AFUA_4G13580)"/>
    <property type="match status" value="1"/>
</dbReference>